<dbReference type="RefSeq" id="WP_344058024.1">
    <property type="nucleotide sequence ID" value="NZ_BAAAPU010000003.1"/>
</dbReference>
<evidence type="ECO:0000313" key="8">
    <source>
        <dbReference type="Proteomes" id="UP001500013"/>
    </source>
</evidence>
<accession>A0ABP5CSQ2</accession>
<dbReference type="SMART" id="SM00836">
    <property type="entry name" value="DALR_1"/>
    <property type="match status" value="1"/>
</dbReference>
<evidence type="ECO:0000259" key="6">
    <source>
        <dbReference type="SMART" id="SM01016"/>
    </source>
</evidence>
<gene>
    <name evidence="7" type="ORF">GCM10009817_04630</name>
</gene>
<evidence type="ECO:0000256" key="2">
    <source>
        <dbReference type="ARBA" id="ARBA00022741"/>
    </source>
</evidence>
<dbReference type="Gene3D" id="1.10.730.10">
    <property type="entry name" value="Isoleucyl-tRNA Synthetase, Domain 1"/>
    <property type="match status" value="1"/>
</dbReference>
<evidence type="ECO:0000259" key="5">
    <source>
        <dbReference type="SMART" id="SM00836"/>
    </source>
</evidence>
<dbReference type="InterPro" id="IPR005148">
    <property type="entry name" value="Arg-tRNA-synth_N"/>
</dbReference>
<keyword evidence="1" id="KW-0436">Ligase</keyword>
<feature type="region of interest" description="Disordered" evidence="4">
    <location>
        <begin position="21"/>
        <end position="40"/>
    </location>
</feature>
<sequence>MTPEQLRALLEQVVAQAAAAGDLPEAATEGPPEGVLFRPTDPRNAGVVADWVTPVAQRWSSRLGLEPRELARVLAQGLTLEKPVAAVEVAPSGLIAITLEDFARADIVPIVLEEQDHYALAAGKRYRETTEVPGARTAGDPVRAAQLAHARLCRIVRNAEAVGVERRPSARLAELTHVSERRLLVALADLPQRLETHTGDPVQQQRAVTDLGALADTWDHPVRPELVGSRPRAVHGARLLLADATRIVLRNGLSRLGAAAPERM</sequence>
<evidence type="ECO:0008006" key="9">
    <source>
        <dbReference type="Google" id="ProtNLM"/>
    </source>
</evidence>
<dbReference type="InterPro" id="IPR036695">
    <property type="entry name" value="Arg-tRNA-synth_N_sf"/>
</dbReference>
<dbReference type="SUPFAM" id="SSF55190">
    <property type="entry name" value="Arginyl-tRNA synthetase (ArgRS), N-terminal 'additional' domain"/>
    <property type="match status" value="1"/>
</dbReference>
<dbReference type="Proteomes" id="UP001500013">
    <property type="component" value="Unassembled WGS sequence"/>
</dbReference>
<dbReference type="InterPro" id="IPR008909">
    <property type="entry name" value="DALR_anticod-bd"/>
</dbReference>
<dbReference type="SMART" id="SM01016">
    <property type="entry name" value="Arg_tRNA_synt_N"/>
    <property type="match status" value="1"/>
</dbReference>
<evidence type="ECO:0000313" key="7">
    <source>
        <dbReference type="EMBL" id="GAA1967801.1"/>
    </source>
</evidence>
<keyword evidence="2" id="KW-0547">Nucleotide-binding</keyword>
<dbReference type="Pfam" id="PF05746">
    <property type="entry name" value="DALR_1"/>
    <property type="match status" value="1"/>
</dbReference>
<feature type="domain" description="Arginyl tRNA synthetase N-terminal" evidence="6">
    <location>
        <begin position="4"/>
        <end position="99"/>
    </location>
</feature>
<dbReference type="Gene3D" id="3.30.1360.70">
    <property type="entry name" value="Arginyl tRNA synthetase N-terminal domain"/>
    <property type="match status" value="1"/>
</dbReference>
<keyword evidence="3" id="KW-0067">ATP-binding</keyword>
<reference evidence="8" key="1">
    <citation type="journal article" date="2019" name="Int. J. Syst. Evol. Microbiol.">
        <title>The Global Catalogue of Microorganisms (GCM) 10K type strain sequencing project: providing services to taxonomists for standard genome sequencing and annotation.</title>
        <authorList>
            <consortium name="The Broad Institute Genomics Platform"/>
            <consortium name="The Broad Institute Genome Sequencing Center for Infectious Disease"/>
            <person name="Wu L."/>
            <person name="Ma J."/>
        </authorList>
    </citation>
    <scope>NUCLEOTIDE SEQUENCE [LARGE SCALE GENOMIC DNA]</scope>
    <source>
        <strain evidence="8">JCM 15628</strain>
    </source>
</reference>
<dbReference type="InterPro" id="IPR009080">
    <property type="entry name" value="tRNAsynth_Ia_anticodon-bd"/>
</dbReference>
<dbReference type="SUPFAM" id="SSF47323">
    <property type="entry name" value="Anticodon-binding domain of a subclass of class I aminoacyl-tRNA synthetases"/>
    <property type="match status" value="1"/>
</dbReference>
<organism evidence="7 8">
    <name type="scientific">Terrabacter lapilli</name>
    <dbReference type="NCBI Taxonomy" id="436231"/>
    <lineage>
        <taxon>Bacteria</taxon>
        <taxon>Bacillati</taxon>
        <taxon>Actinomycetota</taxon>
        <taxon>Actinomycetes</taxon>
        <taxon>Micrococcales</taxon>
        <taxon>Intrasporangiaceae</taxon>
        <taxon>Terrabacter</taxon>
    </lineage>
</organism>
<name>A0ABP5CSQ2_9MICO</name>
<dbReference type="EMBL" id="BAAAPU010000003">
    <property type="protein sequence ID" value="GAA1967801.1"/>
    <property type="molecule type" value="Genomic_DNA"/>
</dbReference>
<evidence type="ECO:0000256" key="1">
    <source>
        <dbReference type="ARBA" id="ARBA00022598"/>
    </source>
</evidence>
<evidence type="ECO:0000256" key="3">
    <source>
        <dbReference type="ARBA" id="ARBA00022840"/>
    </source>
</evidence>
<feature type="domain" description="DALR anticodon binding" evidence="5">
    <location>
        <begin position="145"/>
        <end position="264"/>
    </location>
</feature>
<proteinExistence type="predicted"/>
<evidence type="ECO:0000256" key="4">
    <source>
        <dbReference type="SAM" id="MobiDB-lite"/>
    </source>
</evidence>
<protein>
    <recommendedName>
        <fullName evidence="9">DALR anticodon binding protein</fullName>
    </recommendedName>
</protein>
<comment type="caution">
    <text evidence="7">The sequence shown here is derived from an EMBL/GenBank/DDBJ whole genome shotgun (WGS) entry which is preliminary data.</text>
</comment>
<keyword evidence="8" id="KW-1185">Reference proteome</keyword>